<keyword evidence="2" id="KW-0408">Iron</keyword>
<evidence type="ECO:0000313" key="5">
    <source>
        <dbReference type="EMBL" id="XAT63667.1"/>
    </source>
</evidence>
<dbReference type="InterPro" id="IPR006638">
    <property type="entry name" value="Elp3/MiaA/NifB-like_rSAM"/>
</dbReference>
<keyword evidence="3" id="KW-0411">Iron-sulfur</keyword>
<proteinExistence type="predicted"/>
<dbReference type="Gene3D" id="3.80.30.30">
    <property type="match status" value="1"/>
</dbReference>
<evidence type="ECO:0000313" key="6">
    <source>
        <dbReference type="Proteomes" id="UP001492541"/>
    </source>
</evidence>
<sequence>MNRLITPFDPWKSRICTCPVKYSLNPYTGCDHRCLYCYSTYIPNFFSARPKKLLLTRLERELKNLPENALISMSNSSDPYPPMERELELTRGALKLMAEKGVRLLVITKSDIVVRDADILANMRSAVSITVTTIHDEIAGRIEPDAPKPGERIRALKELKKRGIPVILRLDPVMPGINEDHVEDVLERADFVDHVVASTLKLRRDSFARISREFPEIAERYRYLYFAEGEKIGGSWYLRRERREELLSRVAEKCEELGMSYAFCREGIPFRARSCDGSHLIA</sequence>
<dbReference type="SFLD" id="SFLDS00029">
    <property type="entry name" value="Radical_SAM"/>
    <property type="match status" value="1"/>
</dbReference>
<dbReference type="Pfam" id="PF04055">
    <property type="entry name" value="Radical_SAM"/>
    <property type="match status" value="1"/>
</dbReference>
<reference evidence="5 6" key="1">
    <citation type="submission" date="2021-11" db="EMBL/GenBank/DDBJ databases">
        <title>Whole genome of Geoglobus acetivorans.</title>
        <authorList>
            <person name="Liu D."/>
        </authorList>
    </citation>
    <scope>NUCLEOTIDE SEQUENCE [LARGE SCALE GENOMIC DNA]</scope>
    <source>
        <strain evidence="5 6">SBH6</strain>
    </source>
</reference>
<keyword evidence="6" id="KW-1185">Reference proteome</keyword>
<dbReference type="SUPFAM" id="SSF102114">
    <property type="entry name" value="Radical SAM enzymes"/>
    <property type="match status" value="1"/>
</dbReference>
<dbReference type="CDD" id="cd01335">
    <property type="entry name" value="Radical_SAM"/>
    <property type="match status" value="1"/>
</dbReference>
<evidence type="ECO:0000256" key="1">
    <source>
        <dbReference type="ARBA" id="ARBA00022723"/>
    </source>
</evidence>
<dbReference type="InterPro" id="IPR007197">
    <property type="entry name" value="rSAM"/>
</dbReference>
<organism evidence="5 6">
    <name type="scientific">Geoglobus acetivorans</name>
    <dbReference type="NCBI Taxonomy" id="565033"/>
    <lineage>
        <taxon>Archaea</taxon>
        <taxon>Methanobacteriati</taxon>
        <taxon>Methanobacteriota</taxon>
        <taxon>Archaeoglobi</taxon>
        <taxon>Archaeoglobales</taxon>
        <taxon>Archaeoglobaceae</taxon>
        <taxon>Geoglobus</taxon>
    </lineage>
</organism>
<dbReference type="PANTHER" id="PTHR43432">
    <property type="entry name" value="SLR0285 PROTEIN"/>
    <property type="match status" value="1"/>
</dbReference>
<dbReference type="EMBL" id="CP087714">
    <property type="protein sequence ID" value="XAT63667.1"/>
    <property type="molecule type" value="Genomic_DNA"/>
</dbReference>
<evidence type="ECO:0000256" key="3">
    <source>
        <dbReference type="ARBA" id="ARBA00023014"/>
    </source>
</evidence>
<evidence type="ECO:0000259" key="4">
    <source>
        <dbReference type="PROSITE" id="PS51918"/>
    </source>
</evidence>
<dbReference type="SFLD" id="SFLDG01084">
    <property type="entry name" value="Uncharacterised_Radical_SAM_Su"/>
    <property type="match status" value="1"/>
</dbReference>
<accession>A0ABZ3H280</accession>
<feature type="domain" description="Radical SAM core" evidence="4">
    <location>
        <begin position="16"/>
        <end position="239"/>
    </location>
</feature>
<dbReference type="SMART" id="SM00729">
    <property type="entry name" value="Elp3"/>
    <property type="match status" value="1"/>
</dbReference>
<dbReference type="Proteomes" id="UP001492541">
    <property type="component" value="Chromosome"/>
</dbReference>
<dbReference type="PANTHER" id="PTHR43432:SF3">
    <property type="entry name" value="SLR0285 PROTEIN"/>
    <property type="match status" value="1"/>
</dbReference>
<gene>
    <name evidence="5" type="ORF">LPQ35_10485</name>
</gene>
<name>A0ABZ3H280_GEOAI</name>
<protein>
    <submittedName>
        <fullName evidence="5">Radical SAM protein</fullName>
    </submittedName>
</protein>
<dbReference type="InterPro" id="IPR058240">
    <property type="entry name" value="rSAM_sf"/>
</dbReference>
<dbReference type="InterPro" id="IPR040086">
    <property type="entry name" value="MJ0683-like"/>
</dbReference>
<evidence type="ECO:0000256" key="2">
    <source>
        <dbReference type="ARBA" id="ARBA00023004"/>
    </source>
</evidence>
<dbReference type="PROSITE" id="PS51918">
    <property type="entry name" value="RADICAL_SAM"/>
    <property type="match status" value="1"/>
</dbReference>
<dbReference type="RefSeq" id="WP_193807092.1">
    <property type="nucleotide sequence ID" value="NZ_CP087714.1"/>
</dbReference>
<keyword evidence="1" id="KW-0479">Metal-binding</keyword>
<dbReference type="GeneID" id="90450127"/>